<dbReference type="EMBL" id="AMQX01000010">
    <property type="protein sequence ID" value="EKS50084.1"/>
    <property type="molecule type" value="Genomic_DNA"/>
</dbReference>
<organism evidence="1 2">
    <name type="scientific">Lacticaseibacillus rhamnosus LRHMDP3</name>
    <dbReference type="NCBI Taxonomy" id="1203259"/>
    <lineage>
        <taxon>Bacteria</taxon>
        <taxon>Bacillati</taxon>
        <taxon>Bacillota</taxon>
        <taxon>Bacilli</taxon>
        <taxon>Lactobacillales</taxon>
        <taxon>Lactobacillaceae</taxon>
        <taxon>Lacticaseibacillus</taxon>
    </lineage>
</organism>
<accession>A0AB33XT91</accession>
<comment type="caution">
    <text evidence="1">The sequence shown here is derived from an EMBL/GenBank/DDBJ whole genome shotgun (WGS) entry which is preliminary data.</text>
</comment>
<reference evidence="1 2" key="1">
    <citation type="journal article" date="2013" name="Genome Announc.">
        <title>Draft Genome Sequence of Staphylococcus simulans UMC-CNS-990, Isolated from a Case of Chronic Bovine Mastitis.</title>
        <authorList>
            <person name="Calcutt M.J."/>
            <person name="Foecking M.F."/>
            <person name="Hsieh H.Y."/>
            <person name="Perry J."/>
            <person name="Stewart G.C."/>
            <person name="Middleton J.R."/>
        </authorList>
    </citation>
    <scope>NUCLEOTIDE SEQUENCE [LARGE SCALE GENOMIC DNA]</scope>
    <source>
        <strain evidence="1 2">LRHMDP3</strain>
    </source>
</reference>
<protein>
    <submittedName>
        <fullName evidence="1">Uncharacterized protein</fullName>
    </submittedName>
</protein>
<name>A0AB33XT91_LACRH</name>
<dbReference type="AlphaFoldDB" id="A0AB33XT91"/>
<evidence type="ECO:0000313" key="1">
    <source>
        <dbReference type="EMBL" id="EKS50084.1"/>
    </source>
</evidence>
<dbReference type="RefSeq" id="WP_005715227.1">
    <property type="nucleotide sequence ID" value="NZ_AMQX01000010.1"/>
</dbReference>
<proteinExistence type="predicted"/>
<gene>
    <name evidence="1" type="ORF">LRHMDP3_1908</name>
</gene>
<evidence type="ECO:0000313" key="2">
    <source>
        <dbReference type="Proteomes" id="UP000009352"/>
    </source>
</evidence>
<sequence length="48" mass="5443">MKAQSGYTMTNSASRLARQHFGFSITHYTKIGFSMMDKTIAKADYDSF</sequence>
<dbReference type="Proteomes" id="UP000009352">
    <property type="component" value="Unassembled WGS sequence"/>
</dbReference>